<name>A0AAN6IFJ7_9EURO</name>
<gene>
    <name evidence="1" type="ORF">EDD36DRAFT_416678</name>
</gene>
<sequence length="193" mass="21095">MAADKIPTIIESALSNENARTVVLGDLAPAATTFPHYHNLFSETFTILAGSMTIYTSPDMTEASFEATVLAIGESITVPPGQLHNFLVGDEGASSKVTFEPGNLDFERAMLIIRGTQRDNLYQEHASMTEENAIYMAVMGELLNAGAVGELKAMMDGLYATKGDEIRGKRRELIAKYASDEQMLLEECRIDTH</sequence>
<dbReference type="SUPFAM" id="SSF51182">
    <property type="entry name" value="RmlC-like cupins"/>
    <property type="match status" value="1"/>
</dbReference>
<comment type="caution">
    <text evidence="1">The sequence shown here is derived from an EMBL/GenBank/DDBJ whole genome shotgun (WGS) entry which is preliminary data.</text>
</comment>
<organism evidence="1 2">
    <name type="scientific">Exophiala viscosa</name>
    <dbReference type="NCBI Taxonomy" id="2486360"/>
    <lineage>
        <taxon>Eukaryota</taxon>
        <taxon>Fungi</taxon>
        <taxon>Dikarya</taxon>
        <taxon>Ascomycota</taxon>
        <taxon>Pezizomycotina</taxon>
        <taxon>Eurotiomycetes</taxon>
        <taxon>Chaetothyriomycetidae</taxon>
        <taxon>Chaetothyriales</taxon>
        <taxon>Herpotrichiellaceae</taxon>
        <taxon>Exophiala</taxon>
    </lineage>
</organism>
<evidence type="ECO:0000313" key="2">
    <source>
        <dbReference type="Proteomes" id="UP001203852"/>
    </source>
</evidence>
<evidence type="ECO:0008006" key="3">
    <source>
        <dbReference type="Google" id="ProtNLM"/>
    </source>
</evidence>
<dbReference type="InterPro" id="IPR011051">
    <property type="entry name" value="RmlC_Cupin_sf"/>
</dbReference>
<dbReference type="EMBL" id="MU404352">
    <property type="protein sequence ID" value="KAI1615160.1"/>
    <property type="molecule type" value="Genomic_DNA"/>
</dbReference>
<proteinExistence type="predicted"/>
<accession>A0AAN6IFJ7</accession>
<evidence type="ECO:0000313" key="1">
    <source>
        <dbReference type="EMBL" id="KAI1615160.1"/>
    </source>
</evidence>
<dbReference type="Gene3D" id="2.60.120.10">
    <property type="entry name" value="Jelly Rolls"/>
    <property type="match status" value="1"/>
</dbReference>
<dbReference type="InterPro" id="IPR014710">
    <property type="entry name" value="RmlC-like_jellyroll"/>
</dbReference>
<dbReference type="AlphaFoldDB" id="A0AAN6IFJ7"/>
<protein>
    <recommendedName>
        <fullName evidence="3">Cupin type-1 domain-containing protein</fullName>
    </recommendedName>
</protein>
<dbReference type="Proteomes" id="UP001203852">
    <property type="component" value="Unassembled WGS sequence"/>
</dbReference>
<keyword evidence="2" id="KW-1185">Reference proteome</keyword>
<reference evidence="1" key="1">
    <citation type="journal article" date="2022" name="bioRxiv">
        <title>Deciphering the potential niche of two novel black yeast fungi from a biological soil crust based on their genomes, phenotypes, and melanin regulation.</title>
        <authorList>
            <consortium name="DOE Joint Genome Institute"/>
            <person name="Carr E.C."/>
            <person name="Barton Q."/>
            <person name="Grambo S."/>
            <person name="Sullivan M."/>
            <person name="Renfro C.M."/>
            <person name="Kuo A."/>
            <person name="Pangilinan J."/>
            <person name="Lipzen A."/>
            <person name="Keymanesh K."/>
            <person name="Savage E."/>
            <person name="Barry K."/>
            <person name="Grigoriev I.V."/>
            <person name="Riekhof W.R."/>
            <person name="Harris S.S."/>
        </authorList>
    </citation>
    <scope>NUCLEOTIDE SEQUENCE</scope>
    <source>
        <strain evidence="1">JF 03-4F</strain>
    </source>
</reference>